<evidence type="ECO:0000259" key="4">
    <source>
        <dbReference type="PROSITE" id="PS50222"/>
    </source>
</evidence>
<dbReference type="InterPro" id="IPR050403">
    <property type="entry name" value="Myosin_RLC"/>
</dbReference>
<dbReference type="VEuPathDB" id="VectorBase:ACON2_034342"/>
<dbReference type="PANTHER" id="PTHR23049">
    <property type="entry name" value="MYOSIN REGULATORY LIGHT CHAIN 2"/>
    <property type="match status" value="1"/>
</dbReference>
<dbReference type="InterPro" id="IPR018247">
    <property type="entry name" value="EF_Hand_1_Ca_BS"/>
</dbReference>
<organism evidence="5">
    <name type="scientific">Anopheles coluzzii</name>
    <name type="common">African malaria mosquito</name>
    <dbReference type="NCBI Taxonomy" id="1518534"/>
    <lineage>
        <taxon>Eukaryota</taxon>
        <taxon>Metazoa</taxon>
        <taxon>Ecdysozoa</taxon>
        <taxon>Arthropoda</taxon>
        <taxon>Hexapoda</taxon>
        <taxon>Insecta</taxon>
        <taxon>Pterygota</taxon>
        <taxon>Neoptera</taxon>
        <taxon>Endopterygota</taxon>
        <taxon>Diptera</taxon>
        <taxon>Nematocera</taxon>
        <taxon>Culicoidea</taxon>
        <taxon>Culicidae</taxon>
        <taxon>Anophelinae</taxon>
        <taxon>Anopheles</taxon>
    </lineage>
</organism>
<dbReference type="EnsemblMetazoa" id="ACOM033236-RA">
    <property type="protein sequence ID" value="ACOM033236-PA.1"/>
    <property type="gene ID" value="ACOM033236"/>
</dbReference>
<dbReference type="AlphaFoldDB" id="A0A8W7PK89"/>
<dbReference type="PROSITE" id="PS50222">
    <property type="entry name" value="EF_HAND_2"/>
    <property type="match status" value="1"/>
</dbReference>
<dbReference type="Pfam" id="PF00036">
    <property type="entry name" value="EF-hand_1"/>
    <property type="match status" value="1"/>
</dbReference>
<feature type="signal peptide" evidence="3">
    <location>
        <begin position="1"/>
        <end position="15"/>
    </location>
</feature>
<reference evidence="5" key="1">
    <citation type="submission" date="2022-08" db="UniProtKB">
        <authorList>
            <consortium name="EnsemblMetazoa"/>
        </authorList>
    </citation>
    <scope>IDENTIFICATION</scope>
</reference>
<feature type="chain" id="PRO_5036445017" description="EF-hand domain-containing protein" evidence="3">
    <location>
        <begin position="16"/>
        <end position="371"/>
    </location>
</feature>
<protein>
    <recommendedName>
        <fullName evidence="4">EF-hand domain-containing protein</fullName>
    </recommendedName>
</protein>
<dbReference type="GO" id="GO:0005509">
    <property type="term" value="F:calcium ion binding"/>
    <property type="evidence" value="ECO:0007669"/>
    <property type="project" value="InterPro"/>
</dbReference>
<dbReference type="CDD" id="cd00051">
    <property type="entry name" value="EFh"/>
    <property type="match status" value="1"/>
</dbReference>
<keyword evidence="1" id="KW-0677">Repeat</keyword>
<accession>A0A8W7PK89</accession>
<sequence>MSFLLLLLLAGTTLAQPEQSGQQSQPQPAVIKPITAVEKPLQLENPAYDPSLYQKFLPQDAVQQYVHSYTGHPYPASPYFGGAPFDSGTAFAAIPTGGFEGFLIPAPMEKDSPSLLTSMRTLLPSARSLVTFVGRLVSVLVGSVGVLFFGTILTSLTCFFTPFCTLSFRNAKFLTGTQETAQDIVQTVGEQITPERVKRAAEFLYTAIDRFQRLNNVVKEATERKAALVMDFLKDLNQPKVYELKKAFCLFDLDGDGVISEQDLKNTFLTLGVDKSEYDIDKMFEGVVQPLNLDVFLLLMLQRANGLAPQDVMVGAFRMWDKANTGFIDKERSDSKQTGTFASGTPCDNAYKKCYQIGCCSSSPLAPAALV</sequence>
<dbReference type="VEuPathDB" id="VectorBase:ACON2_031726"/>
<dbReference type="SUPFAM" id="SSF47473">
    <property type="entry name" value="EF-hand"/>
    <property type="match status" value="1"/>
</dbReference>
<dbReference type="PROSITE" id="PS00018">
    <property type="entry name" value="EF_HAND_1"/>
    <property type="match status" value="1"/>
</dbReference>
<keyword evidence="2" id="KW-0106">Calcium</keyword>
<dbReference type="SMART" id="SM00054">
    <property type="entry name" value="EFh"/>
    <property type="match status" value="1"/>
</dbReference>
<proteinExistence type="predicted"/>
<evidence type="ECO:0000256" key="2">
    <source>
        <dbReference type="ARBA" id="ARBA00022837"/>
    </source>
</evidence>
<evidence type="ECO:0000256" key="3">
    <source>
        <dbReference type="SAM" id="SignalP"/>
    </source>
</evidence>
<keyword evidence="3" id="KW-0732">Signal</keyword>
<dbReference type="InterPro" id="IPR002048">
    <property type="entry name" value="EF_hand_dom"/>
</dbReference>
<dbReference type="InterPro" id="IPR011992">
    <property type="entry name" value="EF-hand-dom_pair"/>
</dbReference>
<evidence type="ECO:0000256" key="1">
    <source>
        <dbReference type="ARBA" id="ARBA00022737"/>
    </source>
</evidence>
<evidence type="ECO:0000313" key="5">
    <source>
        <dbReference type="EnsemblMetazoa" id="ACOM033236-PA.1"/>
    </source>
</evidence>
<dbReference type="Proteomes" id="UP000075882">
    <property type="component" value="Unassembled WGS sequence"/>
</dbReference>
<feature type="domain" description="EF-hand" evidence="4">
    <location>
        <begin position="243"/>
        <end position="274"/>
    </location>
</feature>
<name>A0A8W7PK89_ANOCL</name>
<dbReference type="Gene3D" id="1.10.238.10">
    <property type="entry name" value="EF-hand"/>
    <property type="match status" value="1"/>
</dbReference>